<dbReference type="InterPro" id="IPR023213">
    <property type="entry name" value="CAT-like_dom_sf"/>
</dbReference>
<dbReference type="PROSITE" id="PS00012">
    <property type="entry name" value="PHOSPHOPANTETHEINE"/>
    <property type="match status" value="1"/>
</dbReference>
<dbReference type="GO" id="GO:0031177">
    <property type="term" value="F:phosphopantetheine binding"/>
    <property type="evidence" value="ECO:0007669"/>
    <property type="project" value="TreeGrafter"/>
</dbReference>
<dbReference type="InterPro" id="IPR010912">
    <property type="entry name" value="SPOC_met"/>
</dbReference>
<name>A0A517MMQ4_9BACT</name>
<dbReference type="GO" id="GO:0044550">
    <property type="term" value="P:secondary metabolite biosynthetic process"/>
    <property type="evidence" value="ECO:0007669"/>
    <property type="project" value="UniProtKB-ARBA"/>
</dbReference>
<evidence type="ECO:0000259" key="5">
    <source>
        <dbReference type="PROSITE" id="PS50917"/>
    </source>
</evidence>
<feature type="domain" description="Carrier" evidence="4">
    <location>
        <begin position="1007"/>
        <end position="1091"/>
    </location>
</feature>
<dbReference type="RefSeq" id="WP_145354347.1">
    <property type="nucleotide sequence ID" value="NZ_CP036262.1"/>
</dbReference>
<dbReference type="Pfam" id="PF00550">
    <property type="entry name" value="PP-binding"/>
    <property type="match status" value="1"/>
</dbReference>
<dbReference type="InterPro" id="IPR020845">
    <property type="entry name" value="AMP-binding_CS"/>
</dbReference>
<organism evidence="6 7">
    <name type="scientific">Roseimaritima multifibrata</name>
    <dbReference type="NCBI Taxonomy" id="1930274"/>
    <lineage>
        <taxon>Bacteria</taxon>
        <taxon>Pseudomonadati</taxon>
        <taxon>Planctomycetota</taxon>
        <taxon>Planctomycetia</taxon>
        <taxon>Pirellulales</taxon>
        <taxon>Pirellulaceae</taxon>
        <taxon>Roseimaritima</taxon>
    </lineage>
</organism>
<dbReference type="InterPro" id="IPR036736">
    <property type="entry name" value="ACP-like_sf"/>
</dbReference>
<evidence type="ECO:0000313" key="6">
    <source>
        <dbReference type="EMBL" id="QDS96168.1"/>
    </source>
</evidence>
<keyword evidence="3" id="KW-0597">Phosphoprotein</keyword>
<dbReference type="InterPro" id="IPR001242">
    <property type="entry name" value="Condensation_dom"/>
</dbReference>
<accession>A0A517MMQ4</accession>
<dbReference type="Gene3D" id="3.40.50.980">
    <property type="match status" value="2"/>
</dbReference>
<dbReference type="Pfam" id="PF00668">
    <property type="entry name" value="Condensation"/>
    <property type="match status" value="1"/>
</dbReference>
<keyword evidence="2" id="KW-0596">Phosphopantetheine</keyword>
<dbReference type="InterPro" id="IPR025110">
    <property type="entry name" value="AMP-bd_C"/>
</dbReference>
<protein>
    <submittedName>
        <fullName evidence="6">Linear gramicidin synthase subunit D</fullName>
    </submittedName>
</protein>
<dbReference type="Gene3D" id="3.30.559.10">
    <property type="entry name" value="Chloramphenicol acetyltransferase-like domain"/>
    <property type="match status" value="1"/>
</dbReference>
<dbReference type="InterPro" id="IPR009081">
    <property type="entry name" value="PP-bd_ACP"/>
</dbReference>
<dbReference type="SUPFAM" id="SSF56801">
    <property type="entry name" value="Acetyl-CoA synthetase-like"/>
    <property type="match status" value="1"/>
</dbReference>
<evidence type="ECO:0000256" key="1">
    <source>
        <dbReference type="ARBA" id="ARBA00001957"/>
    </source>
</evidence>
<dbReference type="InterPro" id="IPR029058">
    <property type="entry name" value="AB_hydrolase_fold"/>
</dbReference>
<dbReference type="PANTHER" id="PTHR45527">
    <property type="entry name" value="NONRIBOSOMAL PEPTIDE SYNTHETASE"/>
    <property type="match status" value="1"/>
</dbReference>
<dbReference type="PANTHER" id="PTHR45527:SF1">
    <property type="entry name" value="FATTY ACID SYNTHASE"/>
    <property type="match status" value="1"/>
</dbReference>
<dbReference type="OrthoDB" id="9778383at2"/>
<dbReference type="SUPFAM" id="SSF47336">
    <property type="entry name" value="ACP-like"/>
    <property type="match status" value="1"/>
</dbReference>
<dbReference type="NCBIfam" id="TIGR01733">
    <property type="entry name" value="AA-adenyl-dom"/>
    <property type="match status" value="1"/>
</dbReference>
<dbReference type="CDD" id="cd19531">
    <property type="entry name" value="LCL_NRPS-like"/>
    <property type="match status" value="1"/>
</dbReference>
<evidence type="ECO:0000313" key="7">
    <source>
        <dbReference type="Proteomes" id="UP000320672"/>
    </source>
</evidence>
<dbReference type="Pfam" id="PF13193">
    <property type="entry name" value="AMP-binding_C"/>
    <property type="match status" value="1"/>
</dbReference>
<dbReference type="PROSITE" id="PS00455">
    <property type="entry name" value="AMP_BINDING"/>
    <property type="match status" value="1"/>
</dbReference>
<dbReference type="AlphaFoldDB" id="A0A517MMQ4"/>
<dbReference type="FunFam" id="3.30.300.30:FF:000010">
    <property type="entry name" value="Enterobactin synthetase component F"/>
    <property type="match status" value="1"/>
</dbReference>
<dbReference type="KEGG" id="rml:FF011L_49760"/>
<dbReference type="InterPro" id="IPR006162">
    <property type="entry name" value="Ppantetheine_attach_site"/>
</dbReference>
<dbReference type="GO" id="GO:0003824">
    <property type="term" value="F:catalytic activity"/>
    <property type="evidence" value="ECO:0007669"/>
    <property type="project" value="InterPro"/>
</dbReference>
<dbReference type="SUPFAM" id="SSF52777">
    <property type="entry name" value="CoA-dependent acyltransferases"/>
    <property type="match status" value="2"/>
</dbReference>
<sequence length="1124" mass="124758">MTPVLSNLNSVAATVAFVPGTQPENRYATSQAQLEVWLSAKQSEQANCAYNEISTLELRGPLDVDRLKQAIVKVCERHGSLRSTVGIDGQHILVHPRPQHAFSFVDWSIDPSKDIAAARRMVVQNEATTPFDLVDGPLLRAVLQKATDTQHWLTLTAHHLVMDGWSLALFYRDLGYFYDTLSGIQRDALAPASQYDEYALQMDQYMASDAGQADEAFWTKCYQGDIPVLELPIEKPRPSLRTFTAERMETTLPATLVAAVQKVGAKSGCSRYNTLLAAFTAYVAQISGCDDFGIGIPTAGQAALDHPELIGHCVNTMPLRTQVDSDTSFLSHMKQTRSRLLDAFEHQRYSYGTLLRKLAPARDPSRPPMLNVSFNIDPVMDTAQLGFTGFDLDITIEPRRFENFEWFINGVIRKDQSIELQVQYNSDLYTERAMECYFDGFRTFLEGVAASPDTRINDLPKVSLRMRQQAIVDWNATALDYPIEATLHSEFSRQATATPDAVCVRFGDQTLTYADVDSQSNRIARYLKSEGVQEGDLVGICVNRSEQMLVNLIAILKAGCGYVPLDPAYPSDRLQYMCDHSQLTTIVTERSLVPRITSFNKPHLAIDDAREAIANLDDSDVQTSANPNDTCYVIYTSGSTGKPKGVQVQHGAVVNFLYAMREAPGFTQDDSILAVTTLSFDIAVLELYLPIVFGGSVVIADTDTSSNGSKLADALEKHDITWLQATPATWRLLIQSGWQGKTKRNGQAFKVQAFKVLCGGEPMPNDLVDPLLKRCDQLWNMYGPTETTVWSAVYRITDASSPILIGKPIGNTQIYLLDQQGHEVSPGCEGEVYIGGAGVTQGYLHRPDLTEERFVDNRYRNPFVAYNNNKLYRTGDLARYTFDGNLQFLRRNDKQVKVRGYRIELGEIESHLKSHPAVAQCVVIVREDSPGDAKLVAYVIPKPEQSASAIELREHLRMSVPNYMVPQNFVTLDSMPQTNNGKIDYASLPSPKQNTASDDLLNATAEKPETEAEKRLAAIWQEVLETDQIGRDDNFFDIGGHSLLVMKVIAIVAETTSISLSPQDFLTGTLRHMAYQLEDVTGAADTTADASVKVGMETVDPAKPSSSAEPKHRLLRSLKGFWNE</sequence>
<evidence type="ECO:0000256" key="3">
    <source>
        <dbReference type="ARBA" id="ARBA00022553"/>
    </source>
</evidence>
<dbReference type="InterPro" id="IPR010071">
    <property type="entry name" value="AA_adenyl_dom"/>
</dbReference>
<dbReference type="Proteomes" id="UP000320672">
    <property type="component" value="Chromosome"/>
</dbReference>
<proteinExistence type="predicted"/>
<dbReference type="InterPro" id="IPR000873">
    <property type="entry name" value="AMP-dep_synth/lig_dom"/>
</dbReference>
<dbReference type="FunFam" id="3.40.50.12780:FF:000012">
    <property type="entry name" value="Non-ribosomal peptide synthetase"/>
    <property type="match status" value="1"/>
</dbReference>
<reference evidence="6 7" key="1">
    <citation type="submission" date="2019-02" db="EMBL/GenBank/DDBJ databases">
        <title>Deep-cultivation of Planctomycetes and their phenomic and genomic characterization uncovers novel biology.</title>
        <authorList>
            <person name="Wiegand S."/>
            <person name="Jogler M."/>
            <person name="Boedeker C."/>
            <person name="Pinto D."/>
            <person name="Vollmers J."/>
            <person name="Rivas-Marin E."/>
            <person name="Kohn T."/>
            <person name="Peeters S.H."/>
            <person name="Heuer A."/>
            <person name="Rast P."/>
            <person name="Oberbeckmann S."/>
            <person name="Bunk B."/>
            <person name="Jeske O."/>
            <person name="Meyerdierks A."/>
            <person name="Storesund J.E."/>
            <person name="Kallscheuer N."/>
            <person name="Luecker S."/>
            <person name="Lage O.M."/>
            <person name="Pohl T."/>
            <person name="Merkel B.J."/>
            <person name="Hornburger P."/>
            <person name="Mueller R.-W."/>
            <person name="Bruemmer F."/>
            <person name="Labrenz M."/>
            <person name="Spormann A.M."/>
            <person name="Op den Camp H."/>
            <person name="Overmann J."/>
            <person name="Amann R."/>
            <person name="Jetten M.S.M."/>
            <person name="Mascher T."/>
            <person name="Medema M.H."/>
            <person name="Devos D.P."/>
            <person name="Kaster A.-K."/>
            <person name="Ovreas L."/>
            <person name="Rohde M."/>
            <person name="Galperin M.Y."/>
            <person name="Jogler C."/>
        </authorList>
    </citation>
    <scope>NUCLEOTIDE SEQUENCE [LARGE SCALE GENOMIC DNA]</scope>
    <source>
        <strain evidence="6 7">FF011L</strain>
    </source>
</reference>
<feature type="domain" description="SPOC" evidence="5">
    <location>
        <begin position="1009"/>
        <end position="1124"/>
    </location>
</feature>
<dbReference type="GO" id="GO:0043041">
    <property type="term" value="P:amino acid activation for nonribosomal peptide biosynthetic process"/>
    <property type="evidence" value="ECO:0007669"/>
    <property type="project" value="TreeGrafter"/>
</dbReference>
<dbReference type="Gene3D" id="3.30.559.30">
    <property type="entry name" value="Nonribosomal peptide synthetase, condensation domain"/>
    <property type="match status" value="1"/>
</dbReference>
<dbReference type="Pfam" id="PF00501">
    <property type="entry name" value="AMP-binding"/>
    <property type="match status" value="1"/>
</dbReference>
<dbReference type="FunFam" id="3.40.50.980:FF:000001">
    <property type="entry name" value="Non-ribosomal peptide synthetase"/>
    <property type="match status" value="1"/>
</dbReference>
<dbReference type="Gene3D" id="3.30.300.30">
    <property type="match status" value="1"/>
</dbReference>
<dbReference type="EMBL" id="CP036262">
    <property type="protein sequence ID" value="QDS96168.1"/>
    <property type="molecule type" value="Genomic_DNA"/>
</dbReference>
<dbReference type="GO" id="GO:0005737">
    <property type="term" value="C:cytoplasm"/>
    <property type="evidence" value="ECO:0007669"/>
    <property type="project" value="TreeGrafter"/>
</dbReference>
<dbReference type="InterPro" id="IPR045851">
    <property type="entry name" value="AMP-bd_C_sf"/>
</dbReference>
<dbReference type="Gene3D" id="2.30.38.10">
    <property type="entry name" value="Luciferase, Domain 3"/>
    <property type="match status" value="1"/>
</dbReference>
<evidence type="ECO:0000256" key="2">
    <source>
        <dbReference type="ARBA" id="ARBA00022450"/>
    </source>
</evidence>
<keyword evidence="7" id="KW-1185">Reference proteome</keyword>
<comment type="cofactor">
    <cofactor evidence="1">
        <name>pantetheine 4'-phosphate</name>
        <dbReference type="ChEBI" id="CHEBI:47942"/>
    </cofactor>
</comment>
<dbReference type="CDD" id="cd12116">
    <property type="entry name" value="A_NRPS_Ta1_like"/>
    <property type="match status" value="1"/>
</dbReference>
<dbReference type="PROSITE" id="PS50917">
    <property type="entry name" value="SPOC"/>
    <property type="match status" value="1"/>
</dbReference>
<dbReference type="Gene3D" id="3.40.50.1820">
    <property type="entry name" value="alpha/beta hydrolase"/>
    <property type="match status" value="1"/>
</dbReference>
<evidence type="ECO:0000259" key="4">
    <source>
        <dbReference type="PROSITE" id="PS50075"/>
    </source>
</evidence>
<dbReference type="PROSITE" id="PS50075">
    <property type="entry name" value="CARRIER"/>
    <property type="match status" value="1"/>
</dbReference>
<gene>
    <name evidence="6" type="primary">lgrD_3</name>
    <name evidence="6" type="ORF">FF011L_49760</name>
</gene>